<dbReference type="PANTHER" id="PTHR10151">
    <property type="entry name" value="ECTONUCLEOTIDE PYROPHOSPHATASE/PHOSPHODIESTERASE"/>
    <property type="match status" value="1"/>
</dbReference>
<gene>
    <name evidence="2" type="ORF">ABB27_18170</name>
</gene>
<evidence type="ECO:0000256" key="1">
    <source>
        <dbReference type="SAM" id="SignalP"/>
    </source>
</evidence>
<dbReference type="SUPFAM" id="SSF53649">
    <property type="entry name" value="Alkaline phosphatase-like"/>
    <property type="match status" value="1"/>
</dbReference>
<dbReference type="Gene3D" id="3.30.1360.180">
    <property type="match status" value="1"/>
</dbReference>
<dbReference type="CDD" id="cd16018">
    <property type="entry name" value="Enpp"/>
    <property type="match status" value="1"/>
</dbReference>
<keyword evidence="3" id="KW-1185">Reference proteome</keyword>
<evidence type="ECO:0000313" key="3">
    <source>
        <dbReference type="Proteomes" id="UP000051863"/>
    </source>
</evidence>
<feature type="signal peptide" evidence="1">
    <location>
        <begin position="1"/>
        <end position="29"/>
    </location>
</feature>
<dbReference type="Proteomes" id="UP000051863">
    <property type="component" value="Unassembled WGS sequence"/>
</dbReference>
<proteinExistence type="predicted"/>
<dbReference type="PROSITE" id="PS51257">
    <property type="entry name" value="PROKAR_LIPOPROTEIN"/>
    <property type="match status" value="1"/>
</dbReference>
<feature type="chain" id="PRO_5006393154" evidence="1">
    <location>
        <begin position="30"/>
        <end position="415"/>
    </location>
</feature>
<dbReference type="Pfam" id="PF01663">
    <property type="entry name" value="Phosphodiest"/>
    <property type="match status" value="1"/>
</dbReference>
<accession>A0A0R0BXP8</accession>
<dbReference type="EMBL" id="LDJJ01000081">
    <property type="protein sequence ID" value="KRG62460.1"/>
    <property type="molecule type" value="Genomic_DNA"/>
</dbReference>
<dbReference type="PATRIC" id="fig|405446.3.peg.3652"/>
<dbReference type="GO" id="GO:0016787">
    <property type="term" value="F:hydrolase activity"/>
    <property type="evidence" value="ECO:0007669"/>
    <property type="project" value="UniProtKB-ARBA"/>
</dbReference>
<sequence length="415" mass="44714">MTFLRISASALACGLLAACASTPSTIAPADVPPTVLMISIDGLRADKLSEADSPNLMRLAREGVRSIGMRPSYPALTFPNHYTLVTGLRPDHHGLVHNAMSADALGEFKVSDRAAVQNAAWWDGGEPIWVSVRKAGLKSATWSWPGSEAPVRGLHANQWRMYDESVPLPERMKQVLGWLHGEPDAIKPRFVATYMEQVDKAGHAHGPNSAEYTAALQQVDAAVGQLIDGMRRDRLLDETNVIVVSDHGMATVKDGNTVAIEDMVPADIAKVVSVGQSVGFAPLPGKQADAEKALLGEHAHYQCWNKAALPARWHYGSNPRIPAIVCQMQEGWDAITRDSIAKRPPGDRGSHGYDPALPSMQAVFVARGPAFAQGKQLSAFDNVDVYPLLTRLIGIPAQPNDGDPQALQQALRGSK</sequence>
<evidence type="ECO:0000313" key="2">
    <source>
        <dbReference type="EMBL" id="KRG62460.1"/>
    </source>
</evidence>
<comment type="caution">
    <text evidence="2">The sequence shown here is derived from an EMBL/GenBank/DDBJ whole genome shotgun (WGS) entry which is preliminary data.</text>
</comment>
<dbReference type="OrthoDB" id="9771966at2"/>
<protein>
    <submittedName>
        <fullName evidence="2">Phosphodiesterase</fullName>
    </submittedName>
</protein>
<organism evidence="2 3">
    <name type="scientific">Stenotrophomonas terrae</name>
    <dbReference type="NCBI Taxonomy" id="405446"/>
    <lineage>
        <taxon>Bacteria</taxon>
        <taxon>Pseudomonadati</taxon>
        <taxon>Pseudomonadota</taxon>
        <taxon>Gammaproteobacteria</taxon>
        <taxon>Lysobacterales</taxon>
        <taxon>Lysobacteraceae</taxon>
        <taxon>Stenotrophomonas</taxon>
    </lineage>
</organism>
<dbReference type="InterPro" id="IPR002591">
    <property type="entry name" value="Phosphodiest/P_Trfase"/>
</dbReference>
<name>A0A0R0BXP8_9GAMM</name>
<reference evidence="2 3" key="1">
    <citation type="submission" date="2015-05" db="EMBL/GenBank/DDBJ databases">
        <title>Genome sequencing and analysis of members of genus Stenotrophomonas.</title>
        <authorList>
            <person name="Patil P.P."/>
            <person name="Midha S."/>
            <person name="Patil P.B."/>
        </authorList>
    </citation>
    <scope>NUCLEOTIDE SEQUENCE [LARGE SCALE GENOMIC DNA]</scope>
    <source>
        <strain evidence="2 3">DSM 18941</strain>
    </source>
</reference>
<dbReference type="PANTHER" id="PTHR10151:SF120">
    <property type="entry name" value="BIS(5'-ADENOSYL)-TRIPHOSPHATASE"/>
    <property type="match status" value="1"/>
</dbReference>
<dbReference type="RefSeq" id="WP_057630566.1">
    <property type="nucleotide sequence ID" value="NZ_LDJJ01000081.1"/>
</dbReference>
<dbReference type="AlphaFoldDB" id="A0A0R0BXP8"/>
<keyword evidence="1" id="KW-0732">Signal</keyword>
<dbReference type="Gene3D" id="3.40.720.10">
    <property type="entry name" value="Alkaline Phosphatase, subunit A"/>
    <property type="match status" value="1"/>
</dbReference>
<dbReference type="InterPro" id="IPR017850">
    <property type="entry name" value="Alkaline_phosphatase_core_sf"/>
</dbReference>